<dbReference type="EMBL" id="CAKKNE010000005">
    <property type="protein sequence ID" value="CAH0378360.1"/>
    <property type="molecule type" value="Genomic_DNA"/>
</dbReference>
<reference evidence="1" key="1">
    <citation type="submission" date="2021-11" db="EMBL/GenBank/DDBJ databases">
        <authorList>
            <consortium name="Genoscope - CEA"/>
            <person name="William W."/>
        </authorList>
    </citation>
    <scope>NUCLEOTIDE SEQUENCE</scope>
</reference>
<organism evidence="1 2">
    <name type="scientific">Pelagomonas calceolata</name>
    <dbReference type="NCBI Taxonomy" id="35677"/>
    <lineage>
        <taxon>Eukaryota</taxon>
        <taxon>Sar</taxon>
        <taxon>Stramenopiles</taxon>
        <taxon>Ochrophyta</taxon>
        <taxon>Pelagophyceae</taxon>
        <taxon>Pelagomonadales</taxon>
        <taxon>Pelagomonadaceae</taxon>
        <taxon>Pelagomonas</taxon>
    </lineage>
</organism>
<dbReference type="AlphaFoldDB" id="A0A8J2WRY2"/>
<proteinExistence type="predicted"/>
<name>A0A8J2WRY2_9STRA</name>
<comment type="caution">
    <text evidence="1">The sequence shown here is derived from an EMBL/GenBank/DDBJ whole genome shotgun (WGS) entry which is preliminary data.</text>
</comment>
<dbReference type="Gene3D" id="3.10.129.10">
    <property type="entry name" value="Hotdog Thioesterase"/>
    <property type="match status" value="2"/>
</dbReference>
<sequence length="295" mass="32762">MAFAARRVVSQAARRRLSSDGKPVLRSTLCWGDTSAAWDWAARTLTLSDGATTVLAENVDGFAELWRRNQLVLRKHGVAFDWSHKALHNSVDTIDVRPRCTRVGTTSWAFASDFWDANEKERVATTRGVFVHVKAGRPEPLPDKVAAGLRELVTEDDCDDPFPGSAAMDALAWAEGADGGGDYVVRQSDADSLGHINNARWAHILYDARLHAIDAERQEGKWKCRHVNAFDVEYIREVKPGSILRWTSSVAAYGARVARRFEFFFDDGGPCTVVHMLESTIESEAWVGFLNGDEP</sequence>
<protein>
    <submittedName>
        <fullName evidence="1">Uncharacterized protein</fullName>
    </submittedName>
</protein>
<dbReference type="InterPro" id="IPR029069">
    <property type="entry name" value="HotDog_dom_sf"/>
</dbReference>
<dbReference type="Proteomes" id="UP000789595">
    <property type="component" value="Unassembled WGS sequence"/>
</dbReference>
<keyword evidence="2" id="KW-1185">Reference proteome</keyword>
<dbReference type="SUPFAM" id="SSF54637">
    <property type="entry name" value="Thioesterase/thiol ester dehydrase-isomerase"/>
    <property type="match status" value="2"/>
</dbReference>
<accession>A0A8J2WRY2</accession>
<dbReference type="OrthoDB" id="6082470at2759"/>
<gene>
    <name evidence="1" type="ORF">PECAL_5P28700</name>
</gene>
<evidence type="ECO:0000313" key="2">
    <source>
        <dbReference type="Proteomes" id="UP000789595"/>
    </source>
</evidence>
<evidence type="ECO:0000313" key="1">
    <source>
        <dbReference type="EMBL" id="CAH0378360.1"/>
    </source>
</evidence>